<evidence type="ECO:0000313" key="4">
    <source>
        <dbReference type="Proteomes" id="UP001331515"/>
    </source>
</evidence>
<reference evidence="3 4" key="1">
    <citation type="journal article" date="2023" name="Mol. Biol. Evol.">
        <title>Genomics of Secondarily Temperate Adaptation in the Only Non-Antarctic Icefish.</title>
        <authorList>
            <person name="Rivera-Colon A.G."/>
            <person name="Rayamajhi N."/>
            <person name="Minhas B.F."/>
            <person name="Madrigal G."/>
            <person name="Bilyk K.T."/>
            <person name="Yoon V."/>
            <person name="Hune M."/>
            <person name="Gregory S."/>
            <person name="Cheng C.H.C."/>
            <person name="Catchen J.M."/>
        </authorList>
    </citation>
    <scope>NUCLEOTIDE SEQUENCE [LARGE SCALE GENOMIC DNA]</scope>
    <source>
        <tissue evidence="3">White muscle</tissue>
    </source>
</reference>
<name>A0AAN8E4E7_CHAGU</name>
<evidence type="ECO:0000313" key="3">
    <source>
        <dbReference type="EMBL" id="KAK5934565.1"/>
    </source>
</evidence>
<dbReference type="AlphaFoldDB" id="A0AAN8E4E7"/>
<evidence type="ECO:0000256" key="2">
    <source>
        <dbReference type="SAM" id="MobiDB-lite"/>
    </source>
</evidence>
<gene>
    <name evidence="3" type="ORF">CgunFtcFv8_014955</name>
</gene>
<proteinExistence type="predicted"/>
<feature type="coiled-coil region" evidence="1">
    <location>
        <begin position="209"/>
        <end position="257"/>
    </location>
</feature>
<sequence length="724" mass="84675">MKPSNDREARSAAQQEEKDRSKVNEKHLMNRNVEHERNISSLMNLKKEEKTKANPKRTVQNPTRAFEIMREEVDKTKGEIRHLKGVIASGKKVSDENAAFYKGKYLEYENKFILEKSLRQVKEKEAEHFGNQSKENRRLSMLVEKLYHDVEELTGYKNFSIKKIEELGEVIRKKNKEVAAREKDAKESNESALKYKQNCRTLKPYPGKVKVLIKEGERLSEELSKLKRQDDVNNRTIHDLKKRNEHMEDKIAGWEIKYANLDVDNRILFEKNSVLIKAAETHNDKVLEEQTLRKHMEVEVKKKRDGDIKLQNLESKTMHETKALFQDIIKQRAFIVELEKMLTQTKTHADGVEAERNLLLQKQREDKAQQSELKEMIDEQDKKLQDKTCKAWVQKVQMARLRMENRCLRKQMWKGRQDQAESKKKQDVRVVSADRNQILAEKKLAKMAAEKETLEKELQARDTIEVQQQLKLNQATLAIKEHELQERQMCLEMKMLKIKCNVQAPGASEHTSRREWTREKKKSPHAYVKVMKAQHRLYLLTGKPQNVRLLVKKDEEIEELRRMLARRPNDAIQKMQQLSWENRRLSKEVIAFKGSLWMYQAECDNLKEENERLRNTLKMDRLKTKEKIRKSESGDMTQLMLLPPISQSPGSPAEETARDQGYKPRPKRVLIKSECMPEVLKPAPLPPIAAVKLLPPPPPKPSQPLSVIGSTENWVGFRVVGTQF</sequence>
<evidence type="ECO:0000256" key="1">
    <source>
        <dbReference type="SAM" id="Coils"/>
    </source>
</evidence>
<dbReference type="Proteomes" id="UP001331515">
    <property type="component" value="Unassembled WGS sequence"/>
</dbReference>
<keyword evidence="4" id="KW-1185">Reference proteome</keyword>
<comment type="caution">
    <text evidence="3">The sequence shown here is derived from an EMBL/GenBank/DDBJ whole genome shotgun (WGS) entry which is preliminary data.</text>
</comment>
<feature type="coiled-coil region" evidence="1">
    <location>
        <begin position="596"/>
        <end position="623"/>
    </location>
</feature>
<feature type="region of interest" description="Disordered" evidence="2">
    <location>
        <begin position="1"/>
        <end position="65"/>
    </location>
</feature>
<dbReference type="EMBL" id="JAURVH010001514">
    <property type="protein sequence ID" value="KAK5934565.1"/>
    <property type="molecule type" value="Genomic_DNA"/>
</dbReference>
<keyword evidence="1" id="KW-0175">Coiled coil</keyword>
<accession>A0AAN8E4E7</accession>
<protein>
    <submittedName>
        <fullName evidence="3">Uncharacterized protein</fullName>
    </submittedName>
</protein>
<organism evidence="3 4">
    <name type="scientific">Champsocephalus gunnari</name>
    <name type="common">Mackerel icefish</name>
    <dbReference type="NCBI Taxonomy" id="52237"/>
    <lineage>
        <taxon>Eukaryota</taxon>
        <taxon>Metazoa</taxon>
        <taxon>Chordata</taxon>
        <taxon>Craniata</taxon>
        <taxon>Vertebrata</taxon>
        <taxon>Euteleostomi</taxon>
        <taxon>Actinopterygii</taxon>
        <taxon>Neopterygii</taxon>
        <taxon>Teleostei</taxon>
        <taxon>Neoteleostei</taxon>
        <taxon>Acanthomorphata</taxon>
        <taxon>Eupercaria</taxon>
        <taxon>Perciformes</taxon>
        <taxon>Notothenioidei</taxon>
        <taxon>Channichthyidae</taxon>
        <taxon>Champsocephalus</taxon>
    </lineage>
</organism>
<feature type="region of interest" description="Disordered" evidence="2">
    <location>
        <begin position="641"/>
        <end position="664"/>
    </location>
</feature>
<feature type="compositionally biased region" description="Basic and acidic residues" evidence="2">
    <location>
        <begin position="1"/>
        <end position="38"/>
    </location>
</feature>